<keyword evidence="3" id="KW-0808">Transferase</keyword>
<dbReference type="EMBL" id="JAWDIO010000002">
    <property type="protein sequence ID" value="MDU0354440.1"/>
    <property type="molecule type" value="Genomic_DNA"/>
</dbReference>
<dbReference type="InterPro" id="IPR038987">
    <property type="entry name" value="MoeA-like"/>
</dbReference>
<evidence type="ECO:0000256" key="2">
    <source>
        <dbReference type="ARBA" id="ARBA00023150"/>
    </source>
</evidence>
<reference evidence="5 6" key="1">
    <citation type="submission" date="2023-10" db="EMBL/GenBank/DDBJ databases">
        <title>Glaciecola aquimarina strain GGW-M5 nov., isolated from a coastal seawater.</title>
        <authorList>
            <person name="Bayburt H."/>
            <person name="Kim J.M."/>
            <person name="Choi B.J."/>
            <person name="Jeon C.O."/>
        </authorList>
    </citation>
    <scope>NUCLEOTIDE SEQUENCE [LARGE SCALE GENOMIC DNA]</scope>
    <source>
        <strain evidence="5 6">KCTC 32108</strain>
    </source>
</reference>
<evidence type="ECO:0000313" key="6">
    <source>
        <dbReference type="Proteomes" id="UP001247805"/>
    </source>
</evidence>
<comment type="catalytic activity">
    <reaction evidence="3">
        <text>adenylyl-molybdopterin + molybdate = Mo-molybdopterin + AMP + H(+)</text>
        <dbReference type="Rhea" id="RHEA:35047"/>
        <dbReference type="ChEBI" id="CHEBI:15378"/>
        <dbReference type="ChEBI" id="CHEBI:36264"/>
        <dbReference type="ChEBI" id="CHEBI:62727"/>
        <dbReference type="ChEBI" id="CHEBI:71302"/>
        <dbReference type="ChEBI" id="CHEBI:456215"/>
    </reaction>
</comment>
<comment type="similarity">
    <text evidence="3">Belongs to the MoeA family.</text>
</comment>
<evidence type="ECO:0000313" key="5">
    <source>
        <dbReference type="EMBL" id="MDU0354440.1"/>
    </source>
</evidence>
<organism evidence="5 6">
    <name type="scientific">Paraglaciecola aquimarina</name>
    <dbReference type="NCBI Taxonomy" id="1235557"/>
    <lineage>
        <taxon>Bacteria</taxon>
        <taxon>Pseudomonadati</taxon>
        <taxon>Pseudomonadota</taxon>
        <taxon>Gammaproteobacteria</taxon>
        <taxon>Alteromonadales</taxon>
        <taxon>Alteromonadaceae</taxon>
        <taxon>Paraglaciecola</taxon>
    </lineage>
</organism>
<dbReference type="EC" id="2.10.1.1" evidence="3"/>
<dbReference type="InterPro" id="IPR008284">
    <property type="entry name" value="MoCF_biosynth_CS"/>
</dbReference>
<evidence type="ECO:0000259" key="4">
    <source>
        <dbReference type="SMART" id="SM00852"/>
    </source>
</evidence>
<name>A0ABU3SWR6_9ALTE</name>
<proteinExistence type="inferred from homology"/>
<sequence length="117" mass="13140">MLRFSTIGAIYESNRYALIARLEQHPVKVKDYGIVKDDKTSLIKAFTLANEECDLLISCGGVSVGDADYVKEILDELGHINFWKVAIKPGKPFAFGKLEHAWFCGLLRQSCIFLCNL</sequence>
<keyword evidence="3" id="KW-0479">Metal-binding</keyword>
<gene>
    <name evidence="5" type="ORF">RS130_11290</name>
</gene>
<dbReference type="SMART" id="SM00852">
    <property type="entry name" value="MoCF_biosynth"/>
    <property type="match status" value="1"/>
</dbReference>
<dbReference type="Pfam" id="PF00994">
    <property type="entry name" value="MoCF_biosynth"/>
    <property type="match status" value="1"/>
</dbReference>
<dbReference type="PROSITE" id="PS01079">
    <property type="entry name" value="MOCF_BIOSYNTHESIS_2"/>
    <property type="match status" value="1"/>
</dbReference>
<dbReference type="PANTHER" id="PTHR10192">
    <property type="entry name" value="MOLYBDOPTERIN BIOSYNTHESIS PROTEIN"/>
    <property type="match status" value="1"/>
</dbReference>
<dbReference type="InterPro" id="IPR001453">
    <property type="entry name" value="MoaB/Mog_dom"/>
</dbReference>
<dbReference type="PANTHER" id="PTHR10192:SF5">
    <property type="entry name" value="GEPHYRIN"/>
    <property type="match status" value="1"/>
</dbReference>
<comment type="function">
    <text evidence="3">Catalyzes the insertion of molybdate into adenylated molybdopterin with the concomitant release of AMP.</text>
</comment>
<evidence type="ECO:0000256" key="1">
    <source>
        <dbReference type="ARBA" id="ARBA00005046"/>
    </source>
</evidence>
<keyword evidence="3" id="KW-0460">Magnesium</keyword>
<dbReference type="InterPro" id="IPR036425">
    <property type="entry name" value="MoaB/Mog-like_dom_sf"/>
</dbReference>
<dbReference type="Gene3D" id="3.40.980.10">
    <property type="entry name" value="MoaB/Mog-like domain"/>
    <property type="match status" value="1"/>
</dbReference>
<feature type="domain" description="MoaB/Mog" evidence="4">
    <location>
        <begin position="3"/>
        <end position="109"/>
    </location>
</feature>
<keyword evidence="3" id="KW-0500">Molybdenum</keyword>
<comment type="caution">
    <text evidence="5">The sequence shown here is derived from an EMBL/GenBank/DDBJ whole genome shotgun (WGS) entry which is preliminary data.</text>
</comment>
<comment type="pathway">
    <text evidence="1 3">Cofactor biosynthesis; molybdopterin biosynthesis.</text>
</comment>
<dbReference type="SUPFAM" id="SSF53218">
    <property type="entry name" value="Molybdenum cofactor biosynthesis proteins"/>
    <property type="match status" value="1"/>
</dbReference>
<protein>
    <recommendedName>
        <fullName evidence="3">Molybdopterin molybdenumtransferase</fullName>
        <ecNumber evidence="3">2.10.1.1</ecNumber>
    </recommendedName>
</protein>
<keyword evidence="6" id="KW-1185">Reference proteome</keyword>
<evidence type="ECO:0000256" key="3">
    <source>
        <dbReference type="RuleBase" id="RU365090"/>
    </source>
</evidence>
<keyword evidence="2 3" id="KW-0501">Molybdenum cofactor biosynthesis</keyword>
<dbReference type="Proteomes" id="UP001247805">
    <property type="component" value="Unassembled WGS sequence"/>
</dbReference>
<comment type="cofactor">
    <cofactor evidence="3">
        <name>Mg(2+)</name>
        <dbReference type="ChEBI" id="CHEBI:18420"/>
    </cofactor>
</comment>
<dbReference type="RefSeq" id="WP_316028035.1">
    <property type="nucleotide sequence ID" value="NZ_JAWDIO010000002.1"/>
</dbReference>
<accession>A0ABU3SWR6</accession>